<evidence type="ECO:0000256" key="1">
    <source>
        <dbReference type="ARBA" id="ARBA00022763"/>
    </source>
</evidence>
<proteinExistence type="predicted"/>
<evidence type="ECO:0000313" key="5">
    <source>
        <dbReference type="Proteomes" id="UP000250028"/>
    </source>
</evidence>
<organism evidence="4 5">
    <name type="scientific">Branchiibius hedensis</name>
    <dbReference type="NCBI Taxonomy" id="672460"/>
    <lineage>
        <taxon>Bacteria</taxon>
        <taxon>Bacillati</taxon>
        <taxon>Actinomycetota</taxon>
        <taxon>Actinomycetes</taxon>
        <taxon>Micrococcales</taxon>
        <taxon>Dermacoccaceae</taxon>
        <taxon>Branchiibius</taxon>
    </lineage>
</organism>
<gene>
    <name evidence="4" type="ORF">SAMN04489750_2435</name>
</gene>
<accession>A0A2Y8ZRT9</accession>
<dbReference type="InterPro" id="IPR043502">
    <property type="entry name" value="DNA/RNA_pol_sf"/>
</dbReference>
<protein>
    <submittedName>
        <fullName evidence="4">Protein ImuB</fullName>
    </submittedName>
</protein>
<dbReference type="Gene3D" id="1.10.150.20">
    <property type="entry name" value="5' to 3' exonuclease, C-terminal subdomain"/>
    <property type="match status" value="1"/>
</dbReference>
<reference evidence="5" key="1">
    <citation type="submission" date="2016-10" db="EMBL/GenBank/DDBJ databases">
        <authorList>
            <person name="Varghese N."/>
            <person name="Submissions S."/>
        </authorList>
    </citation>
    <scope>NUCLEOTIDE SEQUENCE [LARGE SCALE GENOMIC DNA]</scope>
    <source>
        <strain evidence="5">DSM 22951</strain>
    </source>
</reference>
<evidence type="ECO:0000256" key="2">
    <source>
        <dbReference type="SAM" id="MobiDB-lite"/>
    </source>
</evidence>
<dbReference type="PROSITE" id="PS50173">
    <property type="entry name" value="UMUC"/>
    <property type="match status" value="1"/>
</dbReference>
<dbReference type="EMBL" id="UESZ01000001">
    <property type="protein sequence ID" value="SSA35100.1"/>
    <property type="molecule type" value="Genomic_DNA"/>
</dbReference>
<dbReference type="InterPro" id="IPR050356">
    <property type="entry name" value="SulA_CellDiv_inhibitor"/>
</dbReference>
<dbReference type="InterPro" id="IPR001126">
    <property type="entry name" value="UmuC"/>
</dbReference>
<dbReference type="GO" id="GO:0006281">
    <property type="term" value="P:DNA repair"/>
    <property type="evidence" value="ECO:0007669"/>
    <property type="project" value="InterPro"/>
</dbReference>
<dbReference type="AlphaFoldDB" id="A0A2Y8ZRT9"/>
<dbReference type="SUPFAM" id="SSF56672">
    <property type="entry name" value="DNA/RNA polymerases"/>
    <property type="match status" value="1"/>
</dbReference>
<dbReference type="Gene3D" id="3.40.1170.60">
    <property type="match status" value="1"/>
</dbReference>
<dbReference type="Pfam" id="PF00817">
    <property type="entry name" value="IMS"/>
    <property type="match status" value="1"/>
</dbReference>
<dbReference type="PANTHER" id="PTHR35369">
    <property type="entry name" value="BLR3025 PROTEIN-RELATED"/>
    <property type="match status" value="1"/>
</dbReference>
<name>A0A2Y8ZRT9_9MICO</name>
<feature type="region of interest" description="Disordered" evidence="2">
    <location>
        <begin position="1"/>
        <end position="20"/>
    </location>
</feature>
<sequence length="551" mass="60101">MTATRGNERQRGPEQARNHAQTIVVKPAPEPVRVMLVWCPHWPVLAARMIHGVPAEAPMALVAKGAVVACSSTARDEGIRPGDRLRQAQHRCPDLVVLQHDLDAEQRAFEPILRAMADVVPSVHLVRPGVAAVRAGGAARFYGSEVRAAQELQVAVRRAHPDGAPEVRVAVADGLFAAEQAAYQGVAVVPPGGSPGLLADLPVTVIAEAAGDPKMANVLRRMGIRTIGALAGLPREQVLDRFGAAGLRAHQLACGLDAPILNPRTAPDELAARIVLDEPTDAIEVIVSECGSAVEQLSARINDGSLVCTGIRIITHHEPGPRETAGEIHEREWRHPWHLGSREILDRVQWQLTDLGKSKHRPITLVEIAATELDAAVQHSQGLWGDRPDDHVLHTLTGLQHRLGYDAVLVGSVVGGRMLHERQSFSPFGQATPDRAVRRLEQPWPDTVPGPAPSVVFREAQAMRVLTERGTPLSISDRGVLTGMPTTAEWPGRPSSRITAWAGPWPVNGRWWRRAKTNQKPLHRFQLVDDQQRAWLVLHAAGEWWAEARYD</sequence>
<dbReference type="OrthoDB" id="5244088at2"/>
<feature type="domain" description="UmuC" evidence="3">
    <location>
        <begin position="58"/>
        <end position="128"/>
    </location>
</feature>
<evidence type="ECO:0000259" key="3">
    <source>
        <dbReference type="PROSITE" id="PS50173"/>
    </source>
</evidence>
<feature type="compositionally biased region" description="Basic and acidic residues" evidence="2">
    <location>
        <begin position="1"/>
        <end position="17"/>
    </location>
</feature>
<dbReference type="Proteomes" id="UP000250028">
    <property type="component" value="Unassembled WGS sequence"/>
</dbReference>
<keyword evidence="5" id="KW-1185">Reference proteome</keyword>
<keyword evidence="1" id="KW-0227">DNA damage</keyword>
<evidence type="ECO:0000313" key="4">
    <source>
        <dbReference type="EMBL" id="SSA35100.1"/>
    </source>
</evidence>
<dbReference type="PANTHER" id="PTHR35369:SF2">
    <property type="entry name" value="BLR3025 PROTEIN"/>
    <property type="match status" value="1"/>
</dbReference>
<dbReference type="CDD" id="cd03468">
    <property type="entry name" value="PolY_like"/>
    <property type="match status" value="1"/>
</dbReference>